<proteinExistence type="inferred from homology"/>
<feature type="transmembrane region" description="Helical" evidence="12">
    <location>
        <begin position="40"/>
        <end position="58"/>
    </location>
</feature>
<keyword evidence="11" id="KW-0676">Redox-active center</keyword>
<dbReference type="PANTHER" id="PTHR43469">
    <property type="entry name" value="DISULFIDE FORMATION PROTEIN-RELATED"/>
    <property type="match status" value="1"/>
</dbReference>
<evidence type="ECO:0000256" key="5">
    <source>
        <dbReference type="ARBA" id="ARBA00022982"/>
    </source>
</evidence>
<organism evidence="13 14">
    <name type="scientific">Shimazuella alba</name>
    <dbReference type="NCBI Taxonomy" id="2690964"/>
    <lineage>
        <taxon>Bacteria</taxon>
        <taxon>Bacillati</taxon>
        <taxon>Bacillota</taxon>
        <taxon>Bacilli</taxon>
        <taxon>Bacillales</taxon>
        <taxon>Thermoactinomycetaceae</taxon>
        <taxon>Shimazuella</taxon>
    </lineage>
</organism>
<evidence type="ECO:0000256" key="8">
    <source>
        <dbReference type="ARBA" id="ARBA00023136"/>
    </source>
</evidence>
<feature type="transmembrane region" description="Helical" evidence="12">
    <location>
        <begin position="9"/>
        <end position="28"/>
    </location>
</feature>
<evidence type="ECO:0000313" key="13">
    <source>
        <dbReference type="EMBL" id="MXQ55411.1"/>
    </source>
</evidence>
<dbReference type="EMBL" id="WUUL01000014">
    <property type="protein sequence ID" value="MXQ55411.1"/>
    <property type="molecule type" value="Genomic_DNA"/>
</dbReference>
<feature type="transmembrane region" description="Helical" evidence="12">
    <location>
        <begin position="110"/>
        <end position="133"/>
    </location>
</feature>
<accession>A0A6I4VXJ9</accession>
<evidence type="ECO:0000256" key="2">
    <source>
        <dbReference type="ARBA" id="ARBA00007602"/>
    </source>
</evidence>
<comment type="similarity">
    <text evidence="2">Belongs to the DsbB family. BdbC subfamily.</text>
</comment>
<dbReference type="Pfam" id="PF02600">
    <property type="entry name" value="DsbB"/>
    <property type="match status" value="1"/>
</dbReference>
<keyword evidence="10" id="KW-0143">Chaperone</keyword>
<dbReference type="PANTHER" id="PTHR43469:SF1">
    <property type="entry name" value="SPBETA PROPHAGE-DERIVED DISULFIDE BOND FORMATION PROTEIN B"/>
    <property type="match status" value="1"/>
</dbReference>
<comment type="subcellular location">
    <subcellularLocation>
        <location evidence="1">Membrane</location>
        <topology evidence="1">Multi-pass membrane protein</topology>
    </subcellularLocation>
</comment>
<dbReference type="GO" id="GO:0006457">
    <property type="term" value="P:protein folding"/>
    <property type="evidence" value="ECO:0007669"/>
    <property type="project" value="InterPro"/>
</dbReference>
<sequence>MSSLADRFGLYFAWLVSIVAMGGSLYFSEVMGLVPCVLCWYQRILMYPLVIILGIATYRQDKKVSIYALPMSIIGLAISLYHIIIQQFPNLATAATCKAGVPCTVDSLHLFGFITIPMLACVAFLLITITLFFTRKAS</sequence>
<dbReference type="Proteomes" id="UP000430692">
    <property type="component" value="Unassembled WGS sequence"/>
</dbReference>
<keyword evidence="8 12" id="KW-0472">Membrane</keyword>
<protein>
    <submittedName>
        <fullName evidence="13">Disulfide bond formation protein B</fullName>
    </submittedName>
</protein>
<keyword evidence="3" id="KW-0813">Transport</keyword>
<dbReference type="PIRSF" id="PIRSF036659">
    <property type="entry name" value="BdbC"/>
    <property type="match status" value="1"/>
</dbReference>
<evidence type="ECO:0000256" key="11">
    <source>
        <dbReference type="ARBA" id="ARBA00023284"/>
    </source>
</evidence>
<evidence type="ECO:0000256" key="9">
    <source>
        <dbReference type="ARBA" id="ARBA00023157"/>
    </source>
</evidence>
<evidence type="ECO:0000256" key="3">
    <source>
        <dbReference type="ARBA" id="ARBA00022448"/>
    </source>
</evidence>
<dbReference type="AlphaFoldDB" id="A0A6I4VXJ9"/>
<dbReference type="SUPFAM" id="SSF158442">
    <property type="entry name" value="DsbB-like"/>
    <property type="match status" value="1"/>
</dbReference>
<evidence type="ECO:0000256" key="10">
    <source>
        <dbReference type="ARBA" id="ARBA00023186"/>
    </source>
</evidence>
<feature type="transmembrane region" description="Helical" evidence="12">
    <location>
        <begin position="65"/>
        <end position="84"/>
    </location>
</feature>
<keyword evidence="14" id="KW-1185">Reference proteome</keyword>
<dbReference type="RefSeq" id="WP_160802760.1">
    <property type="nucleotide sequence ID" value="NZ_WUUL01000014.1"/>
</dbReference>
<gene>
    <name evidence="13" type="ORF">GSM42_17150</name>
</gene>
<evidence type="ECO:0000313" key="14">
    <source>
        <dbReference type="Proteomes" id="UP000430692"/>
    </source>
</evidence>
<evidence type="ECO:0000256" key="4">
    <source>
        <dbReference type="ARBA" id="ARBA00022692"/>
    </source>
</evidence>
<dbReference type="GO" id="GO:0016020">
    <property type="term" value="C:membrane"/>
    <property type="evidence" value="ECO:0007669"/>
    <property type="project" value="UniProtKB-SubCell"/>
</dbReference>
<reference evidence="13 14" key="1">
    <citation type="submission" date="2019-12" db="EMBL/GenBank/DDBJ databases">
        <title>Whole-genome analyses of novel actinobacteria.</title>
        <authorList>
            <person name="Sahin N."/>
            <person name="Saygin H."/>
        </authorList>
    </citation>
    <scope>NUCLEOTIDE SEQUENCE [LARGE SCALE GENOMIC DNA]</scope>
    <source>
        <strain evidence="13 14">KC615</strain>
    </source>
</reference>
<name>A0A6I4VXJ9_9BACL</name>
<dbReference type="HAMAP" id="MF_00287">
    <property type="entry name" value="BdbC"/>
    <property type="match status" value="1"/>
</dbReference>
<evidence type="ECO:0000256" key="6">
    <source>
        <dbReference type="ARBA" id="ARBA00022989"/>
    </source>
</evidence>
<dbReference type="InterPro" id="IPR023380">
    <property type="entry name" value="DsbB-like_sf"/>
</dbReference>
<evidence type="ECO:0000256" key="12">
    <source>
        <dbReference type="SAM" id="Phobius"/>
    </source>
</evidence>
<evidence type="ECO:0000256" key="1">
    <source>
        <dbReference type="ARBA" id="ARBA00004141"/>
    </source>
</evidence>
<dbReference type="InterPro" id="IPR012187">
    <property type="entry name" value="Disulphide_bond_form_BdbC"/>
</dbReference>
<dbReference type="GO" id="GO:0015035">
    <property type="term" value="F:protein-disulfide reductase activity"/>
    <property type="evidence" value="ECO:0007669"/>
    <property type="project" value="InterPro"/>
</dbReference>
<evidence type="ECO:0000256" key="7">
    <source>
        <dbReference type="ARBA" id="ARBA00023002"/>
    </source>
</evidence>
<keyword evidence="7" id="KW-0560">Oxidoreductase</keyword>
<dbReference type="InterPro" id="IPR003752">
    <property type="entry name" value="DiS_bond_form_DsbB/BdbC"/>
</dbReference>
<keyword evidence="6 12" id="KW-1133">Transmembrane helix</keyword>
<keyword evidence="4 12" id="KW-0812">Transmembrane</keyword>
<dbReference type="Gene3D" id="1.20.1550.10">
    <property type="entry name" value="DsbB-like"/>
    <property type="match status" value="1"/>
</dbReference>
<keyword evidence="5" id="KW-0249">Electron transport</keyword>
<keyword evidence="9" id="KW-1015">Disulfide bond</keyword>
<dbReference type="NCBIfam" id="NF002849">
    <property type="entry name" value="PRK03113.1"/>
    <property type="match status" value="1"/>
</dbReference>
<comment type="caution">
    <text evidence="13">The sequence shown here is derived from an EMBL/GenBank/DDBJ whole genome shotgun (WGS) entry which is preliminary data.</text>
</comment>